<evidence type="ECO:0000256" key="5">
    <source>
        <dbReference type="ARBA" id="ARBA00023239"/>
    </source>
</evidence>
<comment type="caution">
    <text evidence="7">Lacks conserved residue(s) required for the propagation of feature annotation.</text>
</comment>
<dbReference type="PROSITE" id="PS00907">
    <property type="entry name" value="UROD_2"/>
    <property type="match status" value="1"/>
</dbReference>
<comment type="caution">
    <text evidence="12">The sequence shown here is derived from an EMBL/GenBank/DDBJ whole genome shotgun (WGS) entry which is preliminary data.</text>
</comment>
<feature type="domain" description="Uroporphyrinogen decarboxylase (URO-D)" evidence="10">
    <location>
        <begin position="20"/>
        <end position="29"/>
    </location>
</feature>
<dbReference type="CDD" id="cd00717">
    <property type="entry name" value="URO-D"/>
    <property type="match status" value="1"/>
</dbReference>
<feature type="binding site" evidence="7">
    <location>
        <position position="147"/>
    </location>
    <ligand>
        <name>substrate</name>
    </ligand>
</feature>
<dbReference type="SUPFAM" id="SSF51726">
    <property type="entry name" value="UROD/MetE-like"/>
    <property type="match status" value="1"/>
</dbReference>
<feature type="domain" description="Uroporphyrinogen decarboxylase (URO-D)" evidence="11">
    <location>
        <begin position="135"/>
        <end position="151"/>
    </location>
</feature>
<keyword evidence="6 7" id="KW-0627">Porphyrin biosynthesis</keyword>
<dbReference type="OrthoDB" id="9806656at2"/>
<dbReference type="Pfam" id="PF01208">
    <property type="entry name" value="URO-D"/>
    <property type="match status" value="1"/>
</dbReference>
<comment type="function">
    <text evidence="7">Catalyzes the decarboxylation of four acetate groups of uroporphyrinogen-III to yield coproporphyrinogen-III.</text>
</comment>
<evidence type="ECO:0000259" key="10">
    <source>
        <dbReference type="PROSITE" id="PS00906"/>
    </source>
</evidence>
<keyword evidence="7" id="KW-0963">Cytoplasm</keyword>
<name>A0A4R1KBZ8_9BACT</name>
<dbReference type="GO" id="GO:0006782">
    <property type="term" value="P:protoporphyrinogen IX biosynthetic process"/>
    <property type="evidence" value="ECO:0007669"/>
    <property type="project" value="UniProtKB-UniRule"/>
</dbReference>
<comment type="similarity">
    <text evidence="2 7 9">Belongs to the uroporphyrinogen decarboxylase family.</text>
</comment>
<evidence type="ECO:0000256" key="2">
    <source>
        <dbReference type="ARBA" id="ARBA00009935"/>
    </source>
</evidence>
<comment type="subcellular location">
    <subcellularLocation>
        <location evidence="7">Cytoplasm</location>
    </subcellularLocation>
</comment>
<dbReference type="GO" id="GO:0005829">
    <property type="term" value="C:cytosol"/>
    <property type="evidence" value="ECO:0007669"/>
    <property type="project" value="TreeGrafter"/>
</dbReference>
<dbReference type="AlphaFoldDB" id="A0A4R1KBZ8"/>
<accession>A0A4R1KBZ8</accession>
<dbReference type="UniPathway" id="UPA00251">
    <property type="reaction ID" value="UER00321"/>
</dbReference>
<dbReference type="Gene3D" id="3.20.20.210">
    <property type="match status" value="1"/>
</dbReference>
<feature type="binding site" evidence="7">
    <location>
        <position position="315"/>
    </location>
    <ligand>
        <name>substrate</name>
    </ligand>
</feature>
<evidence type="ECO:0000313" key="12">
    <source>
        <dbReference type="EMBL" id="TCK60649.1"/>
    </source>
</evidence>
<feature type="binding site" evidence="7">
    <location>
        <position position="74"/>
    </location>
    <ligand>
        <name>substrate</name>
    </ligand>
</feature>
<evidence type="ECO:0000256" key="7">
    <source>
        <dbReference type="HAMAP-Rule" id="MF_00218"/>
    </source>
</evidence>
<feature type="binding site" evidence="7">
    <location>
        <begin position="25"/>
        <end position="29"/>
    </location>
    <ligand>
        <name>substrate</name>
    </ligand>
</feature>
<evidence type="ECO:0000256" key="1">
    <source>
        <dbReference type="ARBA" id="ARBA00004804"/>
    </source>
</evidence>
<evidence type="ECO:0000259" key="11">
    <source>
        <dbReference type="PROSITE" id="PS00907"/>
    </source>
</evidence>
<comment type="pathway">
    <text evidence="1 7 8">Porphyrin-containing compound metabolism; protoporphyrin-IX biosynthesis; coproporphyrinogen-III from 5-aminolevulinate: step 4/4.</text>
</comment>
<dbReference type="InterPro" id="IPR000257">
    <property type="entry name" value="Uroporphyrinogen_deCOase"/>
</dbReference>
<evidence type="ECO:0000256" key="4">
    <source>
        <dbReference type="ARBA" id="ARBA00022793"/>
    </source>
</evidence>
<dbReference type="Proteomes" id="UP000294614">
    <property type="component" value="Unassembled WGS sequence"/>
</dbReference>
<sequence length="337" mass="37651">MAFNDLLLRTLNGEKTDRPPVWFMRQAGRYMKEYREVRSKVTFLELCKSPELCTEVTLQPIRAFGFDNAILFSDILIPVEPMGIELDFNPAPLIANPVRTLADADKLREIDPAKDVPFVLETVKMLVKALDVPLIGFSGAPFTLACYMVEGKGSKNFEHIKIMMHTEPKAYAVLMEKLTNSTLKYLQAQVDAGAHVVQMFDTWAGILSPYDYEKFVFPYVKYIVDNIKGAPMIYFAKDSYSFSDTMGKLNCAGMGVDWKTKLVDADAKLGAGKYVLQGNFDPVLLFGTKEAIKEQADQILAEGKTLKGHIFNLGHGILPTTPVENVDYLVKLVKGQA</sequence>
<dbReference type="EMBL" id="SMGG01000004">
    <property type="protein sequence ID" value="TCK60649.1"/>
    <property type="molecule type" value="Genomic_DNA"/>
</dbReference>
<evidence type="ECO:0000256" key="3">
    <source>
        <dbReference type="ARBA" id="ARBA00012288"/>
    </source>
</evidence>
<protein>
    <recommendedName>
        <fullName evidence="3 7">Uroporphyrinogen decarboxylase</fullName>
        <shortName evidence="7">UPD</shortName>
        <shortName evidence="7">URO-D</shortName>
        <ecNumber evidence="3 7">4.1.1.37</ecNumber>
    </recommendedName>
</protein>
<organism evidence="12 13">
    <name type="scientific">Seleniivibrio woodruffii</name>
    <dbReference type="NCBI Taxonomy" id="1078050"/>
    <lineage>
        <taxon>Bacteria</taxon>
        <taxon>Pseudomonadati</taxon>
        <taxon>Deferribacterota</taxon>
        <taxon>Deferribacteres</taxon>
        <taxon>Deferribacterales</taxon>
        <taxon>Geovibrionaceae</taxon>
        <taxon>Seleniivibrio</taxon>
    </lineage>
</organism>
<keyword evidence="4 7" id="KW-0210">Decarboxylase</keyword>
<dbReference type="EC" id="4.1.1.37" evidence="3 7"/>
<dbReference type="HAMAP" id="MF_00218">
    <property type="entry name" value="URO_D"/>
    <property type="match status" value="1"/>
</dbReference>
<dbReference type="PROSITE" id="PS00906">
    <property type="entry name" value="UROD_1"/>
    <property type="match status" value="1"/>
</dbReference>
<keyword evidence="5 7" id="KW-0456">Lyase</keyword>
<dbReference type="RefSeq" id="WP_132873514.1">
    <property type="nucleotide sequence ID" value="NZ_JAJUHT010000001.1"/>
</dbReference>
<comment type="subunit">
    <text evidence="7">Homodimer.</text>
</comment>
<dbReference type="InterPro" id="IPR006361">
    <property type="entry name" value="Uroporphyrinogen_deCO2ase_HemE"/>
</dbReference>
<dbReference type="PANTHER" id="PTHR21091">
    <property type="entry name" value="METHYLTETRAHYDROFOLATE:HOMOCYSTEINE METHYLTRANSFERASE RELATED"/>
    <property type="match status" value="1"/>
</dbReference>
<gene>
    <name evidence="7" type="primary">hemE</name>
    <name evidence="12" type="ORF">C8D98_1528</name>
</gene>
<comment type="catalytic activity">
    <reaction evidence="7 8">
        <text>uroporphyrinogen III + 4 H(+) = coproporphyrinogen III + 4 CO2</text>
        <dbReference type="Rhea" id="RHEA:19865"/>
        <dbReference type="ChEBI" id="CHEBI:15378"/>
        <dbReference type="ChEBI" id="CHEBI:16526"/>
        <dbReference type="ChEBI" id="CHEBI:57308"/>
        <dbReference type="ChEBI" id="CHEBI:57309"/>
        <dbReference type="EC" id="4.1.1.37"/>
    </reaction>
</comment>
<dbReference type="NCBIfam" id="TIGR01464">
    <property type="entry name" value="hemE"/>
    <property type="match status" value="1"/>
</dbReference>
<dbReference type="PANTHER" id="PTHR21091:SF169">
    <property type="entry name" value="UROPORPHYRINOGEN DECARBOXYLASE"/>
    <property type="match status" value="1"/>
</dbReference>
<proteinExistence type="inferred from homology"/>
<feature type="site" description="Transition state stabilizer" evidence="7">
    <location>
        <position position="74"/>
    </location>
</feature>
<evidence type="ECO:0000256" key="9">
    <source>
        <dbReference type="RuleBase" id="RU004169"/>
    </source>
</evidence>
<evidence type="ECO:0000256" key="8">
    <source>
        <dbReference type="RuleBase" id="RU000554"/>
    </source>
</evidence>
<evidence type="ECO:0000256" key="6">
    <source>
        <dbReference type="ARBA" id="ARBA00023244"/>
    </source>
</evidence>
<feature type="binding site" evidence="7">
    <location>
        <position position="202"/>
    </location>
    <ligand>
        <name>substrate</name>
    </ligand>
</feature>
<dbReference type="InterPro" id="IPR038071">
    <property type="entry name" value="UROD/MetE-like_sf"/>
</dbReference>
<evidence type="ECO:0000313" key="13">
    <source>
        <dbReference type="Proteomes" id="UP000294614"/>
    </source>
</evidence>
<dbReference type="GO" id="GO:0004853">
    <property type="term" value="F:uroporphyrinogen decarboxylase activity"/>
    <property type="evidence" value="ECO:0007669"/>
    <property type="project" value="UniProtKB-UniRule"/>
</dbReference>
<keyword evidence="13" id="KW-1185">Reference proteome</keyword>
<reference evidence="12 13" key="1">
    <citation type="submission" date="2019-03" db="EMBL/GenBank/DDBJ databases">
        <title>Genomic Encyclopedia of Type Strains, Phase IV (KMG-IV): sequencing the most valuable type-strain genomes for metagenomic binning, comparative biology and taxonomic classification.</title>
        <authorList>
            <person name="Goeker M."/>
        </authorList>
    </citation>
    <scope>NUCLEOTIDE SEQUENCE [LARGE SCALE GENOMIC DNA]</scope>
    <source>
        <strain evidence="12 13">DSM 24984</strain>
    </source>
</reference>